<evidence type="ECO:0000313" key="1">
    <source>
        <dbReference type="EMBL" id="KAI4585303.1"/>
    </source>
</evidence>
<protein>
    <submittedName>
        <fullName evidence="1">Uncharacterized protein</fullName>
    </submittedName>
</protein>
<dbReference type="Proteomes" id="UP001057279">
    <property type="component" value="Linkage Group LG05"/>
</dbReference>
<name>A0ACB9V644_9CETA</name>
<evidence type="ECO:0000313" key="2">
    <source>
        <dbReference type="Proteomes" id="UP001057279"/>
    </source>
</evidence>
<keyword evidence="2" id="KW-1185">Reference proteome</keyword>
<gene>
    <name evidence="1" type="ORF">MJG53_006837</name>
</gene>
<accession>A0ACB9V644</accession>
<proteinExistence type="predicted"/>
<reference evidence="1" key="1">
    <citation type="submission" date="2022-03" db="EMBL/GenBank/DDBJ databases">
        <title>Genomic analyses of argali, domestic sheep and their hybrids provide insights into chromosomal evolution, heterosis and genetic basis of agronomic traits.</title>
        <authorList>
            <person name="Li M."/>
        </authorList>
    </citation>
    <scope>NUCLEOTIDE SEQUENCE</scope>
    <source>
        <strain evidence="1">F1 hybrid</strain>
    </source>
</reference>
<dbReference type="EMBL" id="CM043030">
    <property type="protein sequence ID" value="KAI4585303.1"/>
    <property type="molecule type" value="Genomic_DNA"/>
</dbReference>
<organism evidence="1 2">
    <name type="scientific">Ovis ammon polii x Ovis aries</name>
    <dbReference type="NCBI Taxonomy" id="2918886"/>
    <lineage>
        <taxon>Eukaryota</taxon>
        <taxon>Metazoa</taxon>
        <taxon>Chordata</taxon>
        <taxon>Craniata</taxon>
        <taxon>Vertebrata</taxon>
        <taxon>Euteleostomi</taxon>
        <taxon>Mammalia</taxon>
        <taxon>Eutheria</taxon>
        <taxon>Laurasiatheria</taxon>
        <taxon>Artiodactyla</taxon>
        <taxon>Ruminantia</taxon>
        <taxon>Pecora</taxon>
        <taxon>Bovidae</taxon>
        <taxon>Caprinae</taxon>
        <taxon>Ovis</taxon>
    </lineage>
</organism>
<comment type="caution">
    <text evidence="1">The sequence shown here is derived from an EMBL/GenBank/DDBJ whole genome shotgun (WGS) entry which is preliminary data.</text>
</comment>
<sequence>MEYGIGLSQKNADCADHHVLMDPEYPAVGMEMILAVLCKLPMKPASHSRKISIFTSIPRGPDGRNASPSEKRRLERCCPAPFLTLLQWQSPLAGPRVAGSHPFRCTQPATLLSAGCSFPPLTGRPHGPIRDLSAVTLAHIPRQASPADPEGAVATLAESSSHWPVKKYTVKRFREAPVNQHKSGTEPALSAQEPQLPQLVGLEPRALLQGDLPQEEPEHRREAQPPHRC</sequence>